<gene>
    <name evidence="1" type="ORF">AVL55_15650</name>
</gene>
<protein>
    <recommendedName>
        <fullName evidence="3">Rhamnosyl transferase</fullName>
    </recommendedName>
</protein>
<evidence type="ECO:0008006" key="3">
    <source>
        <dbReference type="Google" id="ProtNLM"/>
    </source>
</evidence>
<sequence>MFQHFILTRFNLRKKGWDETKSQSKVLTDSWMENRLKLFEQYCYSSIKSQTVKNFEWLVFFDTNTPEIYREKINELASKFSNFIPIYADGMENFYPSIKKEIASRLTAPFLITTRLDNDDSLHQDFVKEVQSQFSEQSFMAIDFVDGYTLQVAPRVRLGLHSHVHNPFMSLIEKSKDFKTIWCQERHGYWSGVKELTPVRGKRMWMSIIHFENKVNEYKGYGNVPKERVEDFNLHPAALEDVIANVEDPKVSSKSALKHKIKTNWKVNFKLMKRALFS</sequence>
<reference evidence="1 2" key="1">
    <citation type="submission" date="2015-12" db="EMBL/GenBank/DDBJ databases">
        <authorList>
            <person name="Shamseldin A."/>
            <person name="Moawad H."/>
            <person name="Abd El-Rahim W.M."/>
            <person name="Sadowsky M.J."/>
        </authorList>
    </citation>
    <scope>NUCLEOTIDE SEQUENCE [LARGE SCALE GENOMIC DNA]</scope>
    <source>
        <strain evidence="1 2">D7</strain>
    </source>
</reference>
<dbReference type="RefSeq" id="WP_061095762.1">
    <property type="nucleotide sequence ID" value="NZ_CP014323.1"/>
</dbReference>
<evidence type="ECO:0000313" key="2">
    <source>
        <dbReference type="Proteomes" id="UP000063991"/>
    </source>
</evidence>
<proteinExistence type="predicted"/>
<organism evidence="1 2">
    <name type="scientific">Alteromonas macleodii</name>
    <name type="common">Pseudoalteromonas macleodii</name>
    <dbReference type="NCBI Taxonomy" id="28108"/>
    <lineage>
        <taxon>Bacteria</taxon>
        <taxon>Pseudomonadati</taxon>
        <taxon>Pseudomonadota</taxon>
        <taxon>Gammaproteobacteria</taxon>
        <taxon>Alteromonadales</taxon>
        <taxon>Alteromonadaceae</taxon>
        <taxon>Alteromonas/Salinimonas group</taxon>
        <taxon>Alteromonas</taxon>
    </lineage>
</organism>
<dbReference type="EMBL" id="CP014323">
    <property type="protein sequence ID" value="AMJ99464.1"/>
    <property type="molecule type" value="Genomic_DNA"/>
</dbReference>
<name>A0A126Q2G1_ALTMA</name>
<dbReference type="CDD" id="cd00761">
    <property type="entry name" value="Glyco_tranf_GTA_type"/>
    <property type="match status" value="1"/>
</dbReference>
<dbReference type="AlphaFoldDB" id="A0A126Q2G1"/>
<dbReference type="Proteomes" id="UP000063991">
    <property type="component" value="Chromosome"/>
</dbReference>
<dbReference type="OrthoDB" id="9771846at2"/>
<dbReference type="Pfam" id="PF11316">
    <property type="entry name" value="Rhamno_transf"/>
    <property type="match status" value="1"/>
</dbReference>
<dbReference type="InterPro" id="IPR021466">
    <property type="entry name" value="Put_rhamnosyl_transferase"/>
</dbReference>
<accession>A0A126Q2G1</accession>
<evidence type="ECO:0000313" key="1">
    <source>
        <dbReference type="EMBL" id="AMJ99464.1"/>
    </source>
</evidence>